<evidence type="ECO:0000313" key="1">
    <source>
        <dbReference type="EMBL" id="RPD61666.1"/>
    </source>
</evidence>
<reference evidence="1" key="1">
    <citation type="journal article" date="2018" name="Genome Biol. Evol.">
        <title>Genomics and development of Lentinus tigrinus, a white-rot wood-decaying mushroom with dimorphic fruiting bodies.</title>
        <authorList>
            <person name="Wu B."/>
            <person name="Xu Z."/>
            <person name="Knudson A."/>
            <person name="Carlson A."/>
            <person name="Chen N."/>
            <person name="Kovaka S."/>
            <person name="LaButti K."/>
            <person name="Lipzen A."/>
            <person name="Pennachio C."/>
            <person name="Riley R."/>
            <person name="Schakwitz W."/>
            <person name="Umezawa K."/>
            <person name="Ohm R.A."/>
            <person name="Grigoriev I.V."/>
            <person name="Nagy L.G."/>
            <person name="Gibbons J."/>
            <person name="Hibbett D."/>
        </authorList>
    </citation>
    <scope>NUCLEOTIDE SEQUENCE [LARGE SCALE GENOMIC DNA]</scope>
    <source>
        <strain evidence="1">ALCF2SS1-6</strain>
    </source>
</reference>
<accession>A0A5C2SJQ5</accession>
<dbReference type="OrthoDB" id="2977329at2759"/>
<name>A0A5C2SJQ5_9APHY</name>
<gene>
    <name evidence="1" type="ORF">L227DRAFT_56978</name>
</gene>
<sequence>MPPYISPEITDAIISAVALDDYDTRLRSHTLAMCALVCRAWLPRSRAKLFEDIHINNSRTYNLLVDRVVHSETMSLYLAPVNSLHLDPQLTSDQRSEAFLRTRRSSLSS</sequence>
<dbReference type="AlphaFoldDB" id="A0A5C2SJQ5"/>
<keyword evidence="2" id="KW-1185">Reference proteome</keyword>
<organism evidence="1 2">
    <name type="scientific">Lentinus tigrinus ALCF2SS1-6</name>
    <dbReference type="NCBI Taxonomy" id="1328759"/>
    <lineage>
        <taxon>Eukaryota</taxon>
        <taxon>Fungi</taxon>
        <taxon>Dikarya</taxon>
        <taxon>Basidiomycota</taxon>
        <taxon>Agaricomycotina</taxon>
        <taxon>Agaricomycetes</taxon>
        <taxon>Polyporales</taxon>
        <taxon>Polyporaceae</taxon>
        <taxon>Lentinus</taxon>
    </lineage>
</organism>
<evidence type="ECO:0000313" key="2">
    <source>
        <dbReference type="Proteomes" id="UP000313359"/>
    </source>
</evidence>
<dbReference type="EMBL" id="ML122261">
    <property type="protein sequence ID" value="RPD61666.1"/>
    <property type="molecule type" value="Genomic_DNA"/>
</dbReference>
<protein>
    <recommendedName>
        <fullName evidence="3">F-box domain-containing protein</fullName>
    </recommendedName>
</protein>
<evidence type="ECO:0008006" key="3">
    <source>
        <dbReference type="Google" id="ProtNLM"/>
    </source>
</evidence>
<dbReference type="Proteomes" id="UP000313359">
    <property type="component" value="Unassembled WGS sequence"/>
</dbReference>
<proteinExistence type="predicted"/>